<evidence type="ECO:0000256" key="1">
    <source>
        <dbReference type="ARBA" id="ARBA00023015"/>
    </source>
</evidence>
<dbReference type="InterPro" id="IPR009057">
    <property type="entry name" value="Homeodomain-like_sf"/>
</dbReference>
<evidence type="ECO:0000313" key="6">
    <source>
        <dbReference type="EMBL" id="MDI4649275.1"/>
    </source>
</evidence>
<evidence type="ECO:0000256" key="3">
    <source>
        <dbReference type="ARBA" id="ARBA00023163"/>
    </source>
</evidence>
<dbReference type="InterPro" id="IPR018062">
    <property type="entry name" value="HTH_AraC-typ_CS"/>
</dbReference>
<evidence type="ECO:0000313" key="7">
    <source>
        <dbReference type="Proteomes" id="UP001161691"/>
    </source>
</evidence>
<dbReference type="Proteomes" id="UP001161691">
    <property type="component" value="Unassembled WGS sequence"/>
</dbReference>
<comment type="caution">
    <text evidence="6">The sequence shown here is derived from an EMBL/GenBank/DDBJ whole genome shotgun (WGS) entry which is preliminary data.</text>
</comment>
<dbReference type="InterPro" id="IPR014710">
    <property type="entry name" value="RmlC-like_jellyroll"/>
</dbReference>
<dbReference type="SUPFAM" id="SSF46689">
    <property type="entry name" value="Homeodomain-like"/>
    <property type="match status" value="1"/>
</dbReference>
<dbReference type="PRINTS" id="PR00032">
    <property type="entry name" value="HTHARAC"/>
</dbReference>
<dbReference type="Gene3D" id="2.60.120.10">
    <property type="entry name" value="Jelly Rolls"/>
    <property type="match status" value="1"/>
</dbReference>
<name>A0ABT6TR05_9BACL</name>
<accession>A0ABT6TR05</accession>
<gene>
    <name evidence="6" type="ORF">KB449_30340</name>
</gene>
<dbReference type="PROSITE" id="PS00041">
    <property type="entry name" value="HTH_ARAC_FAMILY_1"/>
    <property type="match status" value="1"/>
</dbReference>
<dbReference type="Gene3D" id="1.10.10.60">
    <property type="entry name" value="Homeodomain-like"/>
    <property type="match status" value="2"/>
</dbReference>
<reference evidence="6" key="1">
    <citation type="submission" date="2023-04" db="EMBL/GenBank/DDBJ databases">
        <title>Comparative genomic analysis of Cohnella hashimotonis sp. nov., isolated from the International Space Station.</title>
        <authorList>
            <person name="Venkateswaran K."/>
            <person name="Simpson A."/>
        </authorList>
    </citation>
    <scope>NUCLEOTIDE SEQUENCE</scope>
    <source>
        <strain evidence="6">F6_2S_P_1</strain>
    </source>
</reference>
<evidence type="ECO:0000256" key="2">
    <source>
        <dbReference type="ARBA" id="ARBA00023125"/>
    </source>
</evidence>
<dbReference type="SMART" id="SM00342">
    <property type="entry name" value="HTH_ARAC"/>
    <property type="match status" value="1"/>
</dbReference>
<dbReference type="PANTHER" id="PTHR43280:SF2">
    <property type="entry name" value="HTH-TYPE TRANSCRIPTIONAL REGULATOR EXSA"/>
    <property type="match status" value="1"/>
</dbReference>
<dbReference type="Pfam" id="PF07883">
    <property type="entry name" value="Cupin_2"/>
    <property type="match status" value="1"/>
</dbReference>
<dbReference type="InterPro" id="IPR013096">
    <property type="entry name" value="Cupin_2"/>
</dbReference>
<evidence type="ECO:0000256" key="4">
    <source>
        <dbReference type="SAM" id="MobiDB-lite"/>
    </source>
</evidence>
<dbReference type="EMBL" id="JAGRPV010000001">
    <property type="protein sequence ID" value="MDI4649275.1"/>
    <property type="molecule type" value="Genomic_DNA"/>
</dbReference>
<dbReference type="PANTHER" id="PTHR43280">
    <property type="entry name" value="ARAC-FAMILY TRANSCRIPTIONAL REGULATOR"/>
    <property type="match status" value="1"/>
</dbReference>
<dbReference type="Pfam" id="PF12833">
    <property type="entry name" value="HTH_18"/>
    <property type="match status" value="1"/>
</dbReference>
<protein>
    <submittedName>
        <fullName evidence="6">AraC family transcriptional regulator</fullName>
    </submittedName>
</protein>
<dbReference type="SUPFAM" id="SSF51215">
    <property type="entry name" value="Regulatory protein AraC"/>
    <property type="match status" value="1"/>
</dbReference>
<keyword evidence="7" id="KW-1185">Reference proteome</keyword>
<evidence type="ECO:0000259" key="5">
    <source>
        <dbReference type="PROSITE" id="PS01124"/>
    </source>
</evidence>
<dbReference type="RefSeq" id="WP_282911930.1">
    <property type="nucleotide sequence ID" value="NZ_JAGRPV010000001.1"/>
</dbReference>
<proteinExistence type="predicted"/>
<sequence>MEAWMHTVSPFVRAVKVSESAALYGEWIDYDHVFTYVEQGEADFILNGVKYAVKEGDLLLMPSFMPHIIRSASDIPLIQWVCHFDLYYDKERSTWRELGTMTDRQRAVAEKETALASIVPIAHVRPQDRFELKRRLMTMLQVHADGGGPHGSLLLKALCTELLYAFFKCQAEGQGREGKMTRSWVSIEKSLAYINKRYGDPQLDNAGIGAQAGISANHLCALFKDQLKTTVHKYVTHVRIEQAKLRMLESRLTLTQIAEDVGFSGIHPFSRAFKASVGVTPSEFRASGAKRRGSDIAASHFGSKQGEA</sequence>
<dbReference type="PROSITE" id="PS01124">
    <property type="entry name" value="HTH_ARAC_FAMILY_2"/>
    <property type="match status" value="1"/>
</dbReference>
<keyword evidence="3" id="KW-0804">Transcription</keyword>
<feature type="domain" description="HTH araC/xylS-type" evidence="5">
    <location>
        <begin position="188"/>
        <end position="287"/>
    </location>
</feature>
<dbReference type="InterPro" id="IPR018060">
    <property type="entry name" value="HTH_AraC"/>
</dbReference>
<keyword evidence="1" id="KW-0805">Transcription regulation</keyword>
<dbReference type="InterPro" id="IPR020449">
    <property type="entry name" value="Tscrpt_reg_AraC-type_HTH"/>
</dbReference>
<feature type="region of interest" description="Disordered" evidence="4">
    <location>
        <begin position="289"/>
        <end position="308"/>
    </location>
</feature>
<dbReference type="InterPro" id="IPR037923">
    <property type="entry name" value="HTH-like"/>
</dbReference>
<keyword evidence="2" id="KW-0238">DNA-binding</keyword>
<organism evidence="6 7">
    <name type="scientific">Cohnella hashimotonis</name>
    <dbReference type="NCBI Taxonomy" id="2826895"/>
    <lineage>
        <taxon>Bacteria</taxon>
        <taxon>Bacillati</taxon>
        <taxon>Bacillota</taxon>
        <taxon>Bacilli</taxon>
        <taxon>Bacillales</taxon>
        <taxon>Paenibacillaceae</taxon>
        <taxon>Cohnella</taxon>
    </lineage>
</organism>